<feature type="region of interest" description="Disordered" evidence="1">
    <location>
        <begin position="216"/>
        <end position="238"/>
    </location>
</feature>
<dbReference type="HOGENOM" id="CLU_1004034_0_0_6"/>
<sequence length="277" mass="29242">MDYIFRGLTKLSCMRAVVKFFALACVVSVAYADTYPAVPAYFNNHSVEFSSLAAVCASLDLANPPYVPDGLDSQQKAYFCKNSIGVRYSGSVLWRCPYGGAVNFSPPYVCSGAPACPVGMTRDLTTGECSGGCAGQAGDSQKLAVKAGTYESSSDEVYDADVGRSYNNTVSYGGQEYAFMYPDDFAGTCWSELTGNHAVYCDYNAFSTGVCSDAGEQAKTQTPSNPSVPASKSASGNQCVTDAKGNTICSSSPKANQKCGELCLKVVDEGMRKAAYS</sequence>
<dbReference type="EMBL" id="CM001475">
    <property type="protein sequence ID" value="EIC30104.1"/>
    <property type="molecule type" value="Genomic_DNA"/>
</dbReference>
<dbReference type="AlphaFoldDB" id="H8GHF2"/>
<dbReference type="Proteomes" id="UP000005090">
    <property type="component" value="Chromosome"/>
</dbReference>
<feature type="chain" id="PRO_5003611963" evidence="2">
    <location>
        <begin position="33"/>
        <end position="277"/>
    </location>
</feature>
<organism evidence="3 4">
    <name type="scientific">Methylomicrobium album BG8</name>
    <dbReference type="NCBI Taxonomy" id="686340"/>
    <lineage>
        <taxon>Bacteria</taxon>
        <taxon>Pseudomonadati</taxon>
        <taxon>Pseudomonadota</taxon>
        <taxon>Gammaproteobacteria</taxon>
        <taxon>Methylococcales</taxon>
        <taxon>Methylococcaceae</taxon>
        <taxon>Methylomicrobium</taxon>
    </lineage>
</organism>
<keyword evidence="2" id="KW-0732">Signal</keyword>
<proteinExistence type="predicted"/>
<accession>H8GHF2</accession>
<protein>
    <submittedName>
        <fullName evidence="3">Uncharacterized protein</fullName>
    </submittedName>
</protein>
<evidence type="ECO:0000256" key="1">
    <source>
        <dbReference type="SAM" id="MobiDB-lite"/>
    </source>
</evidence>
<reference evidence="3 4" key="1">
    <citation type="journal article" date="2013" name="Genome Announc.">
        <title>Genome Sequence of the Obligate Gammaproteobacterial Methanotroph Methylomicrobium album Strain BG8.</title>
        <authorList>
            <person name="Kits K.D."/>
            <person name="Kalyuzhnaya M.G."/>
            <person name="Klotz M.G."/>
            <person name="Jetten M.S."/>
            <person name="Op den Camp H.J."/>
            <person name="Vuilleumier S."/>
            <person name="Bringel F."/>
            <person name="Dispirito A.A."/>
            <person name="Murrell J.C."/>
            <person name="Bruce D."/>
            <person name="Cheng J.F."/>
            <person name="Copeland A."/>
            <person name="Goodwin L."/>
            <person name="Hauser L."/>
            <person name="Lajus A."/>
            <person name="Land M.L."/>
            <person name="Lapidus A."/>
            <person name="Lucas S."/>
            <person name="Medigue C."/>
            <person name="Pitluck S."/>
            <person name="Woyke T."/>
            <person name="Zeytun A."/>
            <person name="Stein L.Y."/>
        </authorList>
    </citation>
    <scope>NUCLEOTIDE SEQUENCE [LARGE SCALE GENOMIC DNA]</scope>
    <source>
        <strain evidence="3 4">BG8</strain>
    </source>
</reference>
<keyword evidence="4" id="KW-1185">Reference proteome</keyword>
<evidence type="ECO:0000313" key="3">
    <source>
        <dbReference type="EMBL" id="EIC30104.1"/>
    </source>
</evidence>
<evidence type="ECO:0000313" key="4">
    <source>
        <dbReference type="Proteomes" id="UP000005090"/>
    </source>
</evidence>
<name>H8GHF2_METAL</name>
<gene>
    <name evidence="3" type="ORF">Metal_2379</name>
</gene>
<dbReference type="RefSeq" id="WP_005372516.1">
    <property type="nucleotide sequence ID" value="NZ_CM001475.1"/>
</dbReference>
<feature type="signal peptide" evidence="2">
    <location>
        <begin position="1"/>
        <end position="32"/>
    </location>
</feature>
<evidence type="ECO:0000256" key="2">
    <source>
        <dbReference type="SAM" id="SignalP"/>
    </source>
</evidence>
<feature type="compositionally biased region" description="Polar residues" evidence="1">
    <location>
        <begin position="218"/>
        <end position="238"/>
    </location>
</feature>